<dbReference type="InterPro" id="IPR036249">
    <property type="entry name" value="Thioredoxin-like_sf"/>
</dbReference>
<dbReference type="InterPro" id="IPR000866">
    <property type="entry name" value="AhpC/TSA"/>
</dbReference>
<feature type="domain" description="Thioredoxin" evidence="1">
    <location>
        <begin position="328"/>
        <end position="477"/>
    </location>
</feature>
<sequence length="477" mass="55288">MRILAITCLILISSGLFAQTGYKIGFKVQGLKDTTAYLGFFLQERTYIKDTAKVNSKGEFLFEGRTPLAEGVYFLVLNNARLFDFIVSANQRFSLETSTEDFIKNMVVKGDEDNKLFFENMLFVASLQKEADPFVKIVQDSTLSEDQKKAAREGLNKINTKANTYNNQIISQHPKTLTTRLLKMNTPVHVPDPPKKANGNIDSTFQFRYYRQHYFDNFDLGDEAMLRTPKVFYAEKVKDYLDRLFVQHPDTITKAINSLAAIAKRNQETYKYLVWNCVVNYQNPTIMGLDVVYVNLVDKYFTSGEMDYWLDKKTIQNMKEYADKLRRATIGTAAPNLVMQDQNLQPKALYDLKNKYTIVYFFKPSCGHCREETPKLVTFYNANKKRFNLEVFAVSTDTAMQEMKDFIKEMKTPWITVNGPRSYLKTHFMNLYYAETTPTVYITDDKKKIIARRLDVEQIEGFLANYEKMAAQKKKPL</sequence>
<dbReference type="EMBL" id="JAHESF010000031">
    <property type="protein sequence ID" value="MBT1699869.1"/>
    <property type="molecule type" value="Genomic_DNA"/>
</dbReference>
<evidence type="ECO:0000259" key="1">
    <source>
        <dbReference type="PROSITE" id="PS51352"/>
    </source>
</evidence>
<dbReference type="Pfam" id="PF17127">
    <property type="entry name" value="DUF5106"/>
    <property type="match status" value="1"/>
</dbReference>
<evidence type="ECO:0000313" key="2">
    <source>
        <dbReference type="EMBL" id="MBT1699869.1"/>
    </source>
</evidence>
<dbReference type="PANTHER" id="PTHR46472">
    <property type="entry name" value="NUCLEOREDOXIN"/>
    <property type="match status" value="1"/>
</dbReference>
<dbReference type="GO" id="GO:0031397">
    <property type="term" value="P:negative regulation of protein ubiquitination"/>
    <property type="evidence" value="ECO:0007669"/>
    <property type="project" value="TreeGrafter"/>
</dbReference>
<dbReference type="Pfam" id="PF14289">
    <property type="entry name" value="DUF4369"/>
    <property type="match status" value="1"/>
</dbReference>
<dbReference type="GO" id="GO:0004791">
    <property type="term" value="F:thioredoxin-disulfide reductase (NADPH) activity"/>
    <property type="evidence" value="ECO:0007669"/>
    <property type="project" value="TreeGrafter"/>
</dbReference>
<dbReference type="Gene3D" id="3.40.30.10">
    <property type="entry name" value="Glutaredoxin"/>
    <property type="match status" value="1"/>
</dbReference>
<dbReference type="CDD" id="cd02966">
    <property type="entry name" value="TlpA_like_family"/>
    <property type="match status" value="1"/>
</dbReference>
<dbReference type="RefSeq" id="WP_254168089.1">
    <property type="nucleotide sequence ID" value="NZ_JAHESF010000031.1"/>
</dbReference>
<dbReference type="PANTHER" id="PTHR46472:SF1">
    <property type="entry name" value="NUCLEOREDOXIN"/>
    <property type="match status" value="1"/>
</dbReference>
<dbReference type="PROSITE" id="PS51352">
    <property type="entry name" value="THIOREDOXIN_2"/>
    <property type="match status" value="1"/>
</dbReference>
<accession>A0AAP2DSU2</accession>
<name>A0AAP2DSU2_9BACT</name>
<dbReference type="InterPro" id="IPR033395">
    <property type="entry name" value="DUF5106"/>
</dbReference>
<dbReference type="AlphaFoldDB" id="A0AAP2DSU2"/>
<proteinExistence type="predicted"/>
<reference evidence="2 3" key="1">
    <citation type="submission" date="2021-05" db="EMBL/GenBank/DDBJ databases">
        <title>A Polyphasic approach of four new species of the genus Ohtaekwangia: Ohtaekwangia histidinii sp. nov., Ohtaekwangia cretensis sp. nov., Ohtaekwangia indiensis sp. nov., Ohtaekwangia reichenbachii sp. nov. from diverse environment.</title>
        <authorList>
            <person name="Octaviana S."/>
        </authorList>
    </citation>
    <scope>NUCLEOTIDE SEQUENCE [LARGE SCALE GENOMIC DNA]</scope>
    <source>
        <strain evidence="2 3">PWU4</strain>
    </source>
</reference>
<protein>
    <submittedName>
        <fullName evidence="2">TlpA family protein disulfide reductase</fullName>
    </submittedName>
</protein>
<comment type="caution">
    <text evidence="2">The sequence shown here is derived from an EMBL/GenBank/DDBJ whole genome shotgun (WGS) entry which is preliminary data.</text>
</comment>
<keyword evidence="3" id="KW-1185">Reference proteome</keyword>
<dbReference type="GO" id="GO:0030178">
    <property type="term" value="P:negative regulation of Wnt signaling pathway"/>
    <property type="evidence" value="ECO:0007669"/>
    <property type="project" value="TreeGrafter"/>
</dbReference>
<evidence type="ECO:0000313" key="3">
    <source>
        <dbReference type="Proteomes" id="UP001319200"/>
    </source>
</evidence>
<dbReference type="Pfam" id="PF00578">
    <property type="entry name" value="AhpC-TSA"/>
    <property type="match status" value="1"/>
</dbReference>
<dbReference type="Proteomes" id="UP001319200">
    <property type="component" value="Unassembled WGS sequence"/>
</dbReference>
<dbReference type="InterPro" id="IPR013766">
    <property type="entry name" value="Thioredoxin_domain"/>
</dbReference>
<dbReference type="SUPFAM" id="SSF52833">
    <property type="entry name" value="Thioredoxin-like"/>
    <property type="match status" value="1"/>
</dbReference>
<gene>
    <name evidence="2" type="ORF">KK083_23480</name>
</gene>
<organism evidence="2 3">
    <name type="scientific">Chryseosolibacter histidini</name>
    <dbReference type="NCBI Taxonomy" id="2782349"/>
    <lineage>
        <taxon>Bacteria</taxon>
        <taxon>Pseudomonadati</taxon>
        <taxon>Bacteroidota</taxon>
        <taxon>Cytophagia</taxon>
        <taxon>Cytophagales</taxon>
        <taxon>Chryseotaleaceae</taxon>
        <taxon>Chryseosolibacter</taxon>
    </lineage>
</organism>
<dbReference type="InterPro" id="IPR025380">
    <property type="entry name" value="DUF4369"/>
</dbReference>